<dbReference type="InterPro" id="IPR027417">
    <property type="entry name" value="P-loop_NTPase"/>
</dbReference>
<dbReference type="Proteomes" id="UP000187209">
    <property type="component" value="Unassembled WGS sequence"/>
</dbReference>
<dbReference type="EMBL" id="MPUH01000264">
    <property type="protein sequence ID" value="OMJ84575.1"/>
    <property type="molecule type" value="Genomic_DNA"/>
</dbReference>
<evidence type="ECO:0000313" key="4">
    <source>
        <dbReference type="Proteomes" id="UP000187209"/>
    </source>
</evidence>
<evidence type="ECO:0000313" key="3">
    <source>
        <dbReference type="EMBL" id="OMJ84575.1"/>
    </source>
</evidence>
<keyword evidence="1" id="KW-0175">Coiled coil</keyword>
<keyword evidence="4" id="KW-1185">Reference proteome</keyword>
<dbReference type="Gene3D" id="1.25.40.10">
    <property type="entry name" value="Tetratricopeptide repeat domain"/>
    <property type="match status" value="1"/>
</dbReference>
<feature type="coiled-coil region" evidence="1">
    <location>
        <begin position="387"/>
        <end position="455"/>
    </location>
</feature>
<comment type="caution">
    <text evidence="3">The sequence shown here is derived from an EMBL/GenBank/DDBJ whole genome shotgun (WGS) entry which is preliminary data.</text>
</comment>
<sequence>MDITDELKQTVLELNRNAMSLLKNNAFSDALILFKKAMKIIKLTKDCELKFKLLGINQNNLGCYFKRMQKPKTALKHLKKACENEKKADIDNVNRAGTYLNICAILSALGKHKMALEESQKALDLLEKAESSPNLAATLVIAYHNIGVEYEFLRIFQKSLEFYSLAYETAIKELGNNHSLTKSTKLDYDTASAAIYPKELPSTMRSIEIKDPLSVSFNKKPNIKKHKNIKKAHLEELQAMPYNNLKFNKKYQKSSLRQVITPIQTKFEKQFMRYITGERLKPMFEVNSFRIKSLPISPIKQARVHSPSLPLENHPNNRNVSTAPLEERKRIRQKPKIIGKETFMHKKPQIDTLRIGLSPQKKIESTPKFSENDEIPKTLSQSPQQIKEKTIKAIEELETLKTQAKLERILNSSTSIYEDNEEKKNNLEKSLAEIKDLKQKNQEEMKENLENFRMNENNLGIEKAQGVFRGYLDRKKYKKIIGASIVIQRNVRRIQCQKIYTGIRNAAVVIQRWYKKQKSKNLV</sequence>
<name>A0A1R2C6L8_9CILI</name>
<proteinExistence type="predicted"/>
<dbReference type="AlphaFoldDB" id="A0A1R2C6L8"/>
<dbReference type="SUPFAM" id="SSF52540">
    <property type="entry name" value="P-loop containing nucleoside triphosphate hydrolases"/>
    <property type="match status" value="1"/>
</dbReference>
<reference evidence="3 4" key="1">
    <citation type="submission" date="2016-11" db="EMBL/GenBank/DDBJ databases">
        <title>The macronuclear genome of Stentor coeruleus: a giant cell with tiny introns.</title>
        <authorList>
            <person name="Slabodnick M."/>
            <person name="Ruby J.G."/>
            <person name="Reiff S.B."/>
            <person name="Swart E.C."/>
            <person name="Gosai S."/>
            <person name="Prabakaran S."/>
            <person name="Witkowska E."/>
            <person name="Larue G.E."/>
            <person name="Fisher S."/>
            <person name="Freeman R.M."/>
            <person name="Gunawardena J."/>
            <person name="Chu W."/>
            <person name="Stover N.A."/>
            <person name="Gregory B.D."/>
            <person name="Nowacki M."/>
            <person name="Derisi J."/>
            <person name="Roy S.W."/>
            <person name="Marshall W.F."/>
            <person name="Sood P."/>
        </authorList>
    </citation>
    <scope>NUCLEOTIDE SEQUENCE [LARGE SCALE GENOMIC DNA]</scope>
    <source>
        <strain evidence="3">WM001</strain>
    </source>
</reference>
<gene>
    <name evidence="3" type="ORF">SteCoe_14245</name>
</gene>
<dbReference type="SMART" id="SM00028">
    <property type="entry name" value="TPR"/>
    <property type="match status" value="4"/>
</dbReference>
<evidence type="ECO:0000256" key="2">
    <source>
        <dbReference type="SAM" id="MobiDB-lite"/>
    </source>
</evidence>
<dbReference type="InterPro" id="IPR019734">
    <property type="entry name" value="TPR_rpt"/>
</dbReference>
<dbReference type="InterPro" id="IPR011990">
    <property type="entry name" value="TPR-like_helical_dom_sf"/>
</dbReference>
<evidence type="ECO:0000256" key="1">
    <source>
        <dbReference type="SAM" id="Coils"/>
    </source>
</evidence>
<dbReference type="PROSITE" id="PS50096">
    <property type="entry name" value="IQ"/>
    <property type="match status" value="1"/>
</dbReference>
<organism evidence="3 4">
    <name type="scientific">Stentor coeruleus</name>
    <dbReference type="NCBI Taxonomy" id="5963"/>
    <lineage>
        <taxon>Eukaryota</taxon>
        <taxon>Sar</taxon>
        <taxon>Alveolata</taxon>
        <taxon>Ciliophora</taxon>
        <taxon>Postciliodesmatophora</taxon>
        <taxon>Heterotrichea</taxon>
        <taxon>Heterotrichida</taxon>
        <taxon>Stentoridae</taxon>
        <taxon>Stentor</taxon>
    </lineage>
</organism>
<dbReference type="Gene3D" id="1.20.5.190">
    <property type="match status" value="1"/>
</dbReference>
<dbReference type="SUPFAM" id="SSF48452">
    <property type="entry name" value="TPR-like"/>
    <property type="match status" value="1"/>
</dbReference>
<feature type="region of interest" description="Disordered" evidence="2">
    <location>
        <begin position="365"/>
        <end position="384"/>
    </location>
</feature>
<accession>A0A1R2C6L8</accession>
<feature type="compositionally biased region" description="Basic and acidic residues" evidence="2">
    <location>
        <begin position="365"/>
        <end position="376"/>
    </location>
</feature>
<protein>
    <submittedName>
        <fullName evidence="3">Uncharacterized protein</fullName>
    </submittedName>
</protein>